<evidence type="ECO:0000313" key="2">
    <source>
        <dbReference type="Proteomes" id="UP000186758"/>
    </source>
</evidence>
<reference evidence="1 2" key="1">
    <citation type="submission" date="2016-11" db="EMBL/GenBank/DDBJ databases">
        <title>Description of two novel members of the family Erysipelotrichaceae: Ileibacterium lipovorans gen. nov., sp. nov. and Dubosiella newyorkensis, gen. nov., sp. nov.</title>
        <authorList>
            <person name="Cox L.M."/>
            <person name="Sohn J."/>
            <person name="Tyrrell K.L."/>
            <person name="Citron D.M."/>
            <person name="Lawson P.A."/>
            <person name="Patel N.B."/>
            <person name="Iizumi T."/>
            <person name="Perez-Perez G.I."/>
            <person name="Goldstein E.J."/>
            <person name="Blaser M.J."/>
        </authorList>
    </citation>
    <scope>NUCLEOTIDE SEQUENCE [LARGE SCALE GENOMIC DNA]</scope>
    <source>
        <strain evidence="1 2">NYU-BL-K8</strain>
    </source>
</reference>
<sequence length="69" mass="7750">MNRNKTEYEQGYRDGYEDGVEVLALALACRLHRSIEETMERVPSDIDAMRLHAALSSAGIPETHDKNSS</sequence>
<dbReference type="Proteomes" id="UP000186758">
    <property type="component" value="Unassembled WGS sequence"/>
</dbReference>
<organism evidence="1 2">
    <name type="scientific">Faecalibaculum rodentium</name>
    <dbReference type="NCBI Taxonomy" id="1702221"/>
    <lineage>
        <taxon>Bacteria</taxon>
        <taxon>Bacillati</taxon>
        <taxon>Bacillota</taxon>
        <taxon>Erysipelotrichia</taxon>
        <taxon>Erysipelotrichales</taxon>
        <taxon>Erysipelotrichaceae</taxon>
        <taxon>Faecalibaculum</taxon>
    </lineage>
</organism>
<proteinExistence type="predicted"/>
<comment type="caution">
    <text evidence="1">The sequence shown here is derived from an EMBL/GenBank/DDBJ whole genome shotgun (WGS) entry which is preliminary data.</text>
</comment>
<dbReference type="EMBL" id="MPJZ01000089">
    <property type="protein sequence ID" value="OLU43934.1"/>
    <property type="molecule type" value="Genomic_DNA"/>
</dbReference>
<dbReference type="RefSeq" id="WP_075885885.1">
    <property type="nucleotide sequence ID" value="NZ_CANPCH010000017.1"/>
</dbReference>
<name>A0A1Q9YI61_9FIRM</name>
<evidence type="ECO:0000313" key="1">
    <source>
        <dbReference type="EMBL" id="OLU43934.1"/>
    </source>
</evidence>
<protein>
    <submittedName>
        <fullName evidence="1">Uncharacterized protein</fullName>
    </submittedName>
</protein>
<accession>A0A1Q9YI61</accession>
<dbReference type="AlphaFoldDB" id="A0A1Q9YI61"/>
<gene>
    <name evidence="1" type="ORF">BO223_09865</name>
</gene>